<evidence type="ECO:0000313" key="6">
    <source>
        <dbReference type="EMBL" id="OAN49715.1"/>
    </source>
</evidence>
<dbReference type="SUPFAM" id="SSF52091">
    <property type="entry name" value="SpoIIaa-like"/>
    <property type="match status" value="1"/>
</dbReference>
<dbReference type="EMBL" id="LWQS01000011">
    <property type="protein sequence ID" value="OAN49715.1"/>
    <property type="molecule type" value="Genomic_DNA"/>
</dbReference>
<evidence type="ECO:0000259" key="3">
    <source>
        <dbReference type="PROSITE" id="PS50112"/>
    </source>
</evidence>
<dbReference type="RefSeq" id="WP_066782441.1">
    <property type="nucleotide sequence ID" value="NZ_LWQS01000011.1"/>
</dbReference>
<proteinExistence type="predicted"/>
<feature type="domain" description="PAS" evidence="3">
    <location>
        <begin position="19"/>
        <end position="89"/>
    </location>
</feature>
<name>A0A178MNP4_9CHLR</name>
<dbReference type="InterPro" id="IPR051932">
    <property type="entry name" value="Bact_StressResp_Reg"/>
</dbReference>
<dbReference type="InterPro" id="IPR000014">
    <property type="entry name" value="PAS"/>
</dbReference>
<accession>A0A178MNP4</accession>
<feature type="domain" description="PAC" evidence="4">
    <location>
        <begin position="220"/>
        <end position="271"/>
    </location>
</feature>
<dbReference type="InterPro" id="IPR002645">
    <property type="entry name" value="STAS_dom"/>
</dbReference>
<dbReference type="PROSITE" id="PS50113">
    <property type="entry name" value="PAC"/>
    <property type="match status" value="3"/>
</dbReference>
<dbReference type="Gene3D" id="3.30.450.20">
    <property type="entry name" value="PAS domain"/>
    <property type="match status" value="3"/>
</dbReference>
<dbReference type="SMART" id="SM00086">
    <property type="entry name" value="PAC"/>
    <property type="match status" value="3"/>
</dbReference>
<dbReference type="PROSITE" id="PS50112">
    <property type="entry name" value="PAS"/>
    <property type="match status" value="2"/>
</dbReference>
<feature type="domain" description="STAS" evidence="5">
    <location>
        <begin position="409"/>
        <end position="520"/>
    </location>
</feature>
<dbReference type="STRING" id="1707952.A6A03_06555"/>
<feature type="domain" description="PAS" evidence="3">
    <location>
        <begin position="268"/>
        <end position="336"/>
    </location>
</feature>
<dbReference type="CDD" id="cd00130">
    <property type="entry name" value="PAS"/>
    <property type="match status" value="3"/>
</dbReference>
<dbReference type="Proteomes" id="UP000078287">
    <property type="component" value="Unassembled WGS sequence"/>
</dbReference>
<keyword evidence="2" id="KW-0175">Coiled coil</keyword>
<dbReference type="InterPro" id="IPR035965">
    <property type="entry name" value="PAS-like_dom_sf"/>
</dbReference>
<dbReference type="PANTHER" id="PTHR33745">
    <property type="entry name" value="RSBT ANTAGONIST PROTEIN RSBS-RELATED"/>
    <property type="match status" value="1"/>
</dbReference>
<dbReference type="InterPro" id="IPR013656">
    <property type="entry name" value="PAS_4"/>
</dbReference>
<dbReference type="PANTHER" id="PTHR33745:SF3">
    <property type="entry name" value="RSBT CO-ANTAGONIST PROTEIN RSBRC"/>
    <property type="match status" value="1"/>
</dbReference>
<dbReference type="OrthoDB" id="9779734at2"/>
<evidence type="ECO:0000313" key="7">
    <source>
        <dbReference type="Proteomes" id="UP000078287"/>
    </source>
</evidence>
<dbReference type="Pfam" id="PF08448">
    <property type="entry name" value="PAS_4"/>
    <property type="match status" value="2"/>
</dbReference>
<dbReference type="PROSITE" id="PS50801">
    <property type="entry name" value="STAS"/>
    <property type="match status" value="1"/>
</dbReference>
<keyword evidence="7" id="KW-1185">Reference proteome</keyword>
<dbReference type="InterPro" id="IPR036513">
    <property type="entry name" value="STAS_dom_sf"/>
</dbReference>
<dbReference type="CDD" id="cd07041">
    <property type="entry name" value="STAS_RsbR_RsbS_like"/>
    <property type="match status" value="1"/>
</dbReference>
<feature type="domain" description="PAC" evidence="4">
    <location>
        <begin position="93"/>
        <end position="145"/>
    </location>
</feature>
<organism evidence="6 7">
    <name type="scientific">Chloroflexus islandicus</name>
    <dbReference type="NCBI Taxonomy" id="1707952"/>
    <lineage>
        <taxon>Bacteria</taxon>
        <taxon>Bacillati</taxon>
        <taxon>Chloroflexota</taxon>
        <taxon>Chloroflexia</taxon>
        <taxon>Chloroflexales</taxon>
        <taxon>Chloroflexineae</taxon>
        <taxon>Chloroflexaceae</taxon>
        <taxon>Chloroflexus</taxon>
    </lineage>
</organism>
<evidence type="ECO:0000259" key="5">
    <source>
        <dbReference type="PROSITE" id="PS50801"/>
    </source>
</evidence>
<dbReference type="NCBIfam" id="TIGR00229">
    <property type="entry name" value="sensory_box"/>
    <property type="match status" value="3"/>
</dbReference>
<evidence type="ECO:0000256" key="2">
    <source>
        <dbReference type="SAM" id="Coils"/>
    </source>
</evidence>
<protein>
    <recommendedName>
        <fullName evidence="8">Histidine kinase</fullName>
    </recommendedName>
</protein>
<dbReference type="InterPro" id="IPR000700">
    <property type="entry name" value="PAS-assoc_C"/>
</dbReference>
<dbReference type="GO" id="GO:0006355">
    <property type="term" value="P:regulation of DNA-templated transcription"/>
    <property type="evidence" value="ECO:0007669"/>
    <property type="project" value="InterPro"/>
</dbReference>
<evidence type="ECO:0000256" key="1">
    <source>
        <dbReference type="ARBA" id="ARBA00022553"/>
    </source>
</evidence>
<evidence type="ECO:0008006" key="8">
    <source>
        <dbReference type="Google" id="ProtNLM"/>
    </source>
</evidence>
<gene>
    <name evidence="6" type="ORF">A6A03_06555</name>
</gene>
<dbReference type="Pfam" id="PF01740">
    <property type="entry name" value="STAS"/>
    <property type="match status" value="1"/>
</dbReference>
<feature type="domain" description="PAC" evidence="4">
    <location>
        <begin position="338"/>
        <end position="390"/>
    </location>
</feature>
<evidence type="ECO:0000259" key="4">
    <source>
        <dbReference type="PROSITE" id="PS50113"/>
    </source>
</evidence>
<dbReference type="Gene3D" id="3.30.750.24">
    <property type="entry name" value="STAS domain"/>
    <property type="match status" value="1"/>
</dbReference>
<dbReference type="AlphaFoldDB" id="A0A178MNP4"/>
<keyword evidence="1" id="KW-0597">Phosphoprotein</keyword>
<reference evidence="6 7" key="1">
    <citation type="submission" date="2016-04" db="EMBL/GenBank/DDBJ databases">
        <title>Chloroflexus islandicus sp. nov., a thermophilic filamentous anoxygenic phototrophic bacterium from geyser Strokkur (Iceland).</title>
        <authorList>
            <person name="Gaisin V.A."/>
            <person name="Kalashnikov A.M."/>
            <person name="Sukhacheva M.V."/>
            <person name="Grouzdev D.S."/>
            <person name="Ivanov T.M."/>
            <person name="Kuznetsov B."/>
            <person name="Gorlenko V.M."/>
        </authorList>
    </citation>
    <scope>NUCLEOTIDE SEQUENCE [LARGE SCALE GENOMIC DNA]</scope>
    <source>
        <strain evidence="7">isl-2</strain>
    </source>
</reference>
<comment type="caution">
    <text evidence="6">The sequence shown here is derived from an EMBL/GenBank/DDBJ whole genome shotgun (WGS) entry which is preliminary data.</text>
</comment>
<feature type="coiled-coil region" evidence="2">
    <location>
        <begin position="376"/>
        <end position="403"/>
    </location>
</feature>
<dbReference type="InterPro" id="IPR013767">
    <property type="entry name" value="PAS_fold"/>
</dbReference>
<dbReference type="Pfam" id="PF00989">
    <property type="entry name" value="PAS"/>
    <property type="match status" value="1"/>
</dbReference>
<dbReference type="SUPFAM" id="SSF55785">
    <property type="entry name" value="PYP-like sensor domain (PAS domain)"/>
    <property type="match status" value="3"/>
</dbReference>
<dbReference type="InterPro" id="IPR001610">
    <property type="entry name" value="PAC"/>
</dbReference>
<sequence length="539" mass="60020">MPADPSLAAAEGSYPDIARLQRLQSALDGAALLVTETDAHGMITYANAAAQRYFGYSPAECVGKTVLELTCPADRERLQQQVREWVQQGLRTAELENRIVHRNGAIFTFLWSVTIHYDEQGHPIHFTSIGHDISQQERLRQELHDKREMLYTVIDSLPIGVFWKDKESRFLGCNRRVLNDAGLTSFKQIIGKTDFDLPWHKKAPIYQHSDRAIMNTGPKLNIEETLTRGDGSVIWLRTAKLPLRRGGETIGVLGFYEDITELHHQEEGLRTFRLLVENAPDGIGITDTDLIITYTNPAFAAMLGYENLTGKAWLDLIHPDDRPRLETAIRQPQRAGIARTTLRYLHRDGTIITAQCSVPALRNRNGRIVGYASINQDITEQLRAEAERQRLALQEQVIHAQQAILRELSTPLLPIAAGVVAMPLIGTIDSTRAQQVMETLLEGINQYRATVAIIDITGVKVVDTQVAGALIRAAQAASLLGAQVVLTGISPEIAQTLVHIGVEFYDLVTKTTLQEGIAFALSRRQAPQYTNGRKVLVKR</sequence>
<dbReference type="SMART" id="SM00091">
    <property type="entry name" value="PAS"/>
    <property type="match status" value="3"/>
</dbReference>